<proteinExistence type="predicted"/>
<evidence type="ECO:0000313" key="2">
    <source>
        <dbReference type="Proteomes" id="UP001165378"/>
    </source>
</evidence>
<dbReference type="EMBL" id="JAKFHA010000008">
    <property type="protein sequence ID" value="MCF2528909.1"/>
    <property type="molecule type" value="Genomic_DNA"/>
</dbReference>
<organism evidence="1 2">
    <name type="scientific">Yinghuangia soli</name>
    <dbReference type="NCBI Taxonomy" id="2908204"/>
    <lineage>
        <taxon>Bacteria</taxon>
        <taxon>Bacillati</taxon>
        <taxon>Actinomycetota</taxon>
        <taxon>Actinomycetes</taxon>
        <taxon>Kitasatosporales</taxon>
        <taxon>Streptomycetaceae</taxon>
        <taxon>Yinghuangia</taxon>
    </lineage>
</organism>
<evidence type="ECO:0008006" key="3">
    <source>
        <dbReference type="Google" id="ProtNLM"/>
    </source>
</evidence>
<sequence length="432" mass="47069">MLIALLCMVSGCSLLQEERSGPAGSTDFVWDRLASQLTAALTTKDEAAYLAGFTGAAVDQQRIFFRNVAKVPFDEVSFQPIGRPDANGQLKVAFVHRIRNVDTYAVAERYVWTTQTREESKNQWRMTVSHVAGDTAAPRSYYPAPWDVYDDIEVASSANAVVIASAANAALVKQHSGAAQKAAETNLALWSKNVPPGTPTAQGFVVVLEPDRKVFDAMYREGSQDGGSEAGVAIWFNRHVDDAYTPAPDAESEEEAIRKGPGQGVSRIVVDTSTSFFTAKGNSPGVPSIFEHEIAHALVAPLSGTRRVPEKWLVEGFAQYIEVVNNPQTAKALEAALQGYPFGGHLPDDTEFEDADARVVAASYALGRLAVQFVAEKYGARKAFAMVIDQYTDPRRDVVKASIEKATGMPYDEFEPAWEQWVRAKIPAMGAW</sequence>
<accession>A0AA41Q1V6</accession>
<name>A0AA41Q1V6_9ACTN</name>
<gene>
    <name evidence="1" type="ORF">LZ495_17020</name>
</gene>
<dbReference type="Proteomes" id="UP001165378">
    <property type="component" value="Unassembled WGS sequence"/>
</dbReference>
<dbReference type="RefSeq" id="WP_235053070.1">
    <property type="nucleotide sequence ID" value="NZ_JAKFHA010000008.1"/>
</dbReference>
<reference evidence="1" key="1">
    <citation type="submission" date="2022-01" db="EMBL/GenBank/DDBJ databases">
        <title>Genome-Based Taxonomic Classification of the Phylum Actinobacteria.</title>
        <authorList>
            <person name="Gao Y."/>
        </authorList>
    </citation>
    <scope>NUCLEOTIDE SEQUENCE</scope>
    <source>
        <strain evidence="1">KLBMP 8922</strain>
    </source>
</reference>
<evidence type="ECO:0000313" key="1">
    <source>
        <dbReference type="EMBL" id="MCF2528909.1"/>
    </source>
</evidence>
<dbReference type="AlphaFoldDB" id="A0AA41Q1V6"/>
<keyword evidence="2" id="KW-1185">Reference proteome</keyword>
<protein>
    <recommendedName>
        <fullName evidence="3">Peptidase MA-like domain-containing protein</fullName>
    </recommendedName>
</protein>
<comment type="caution">
    <text evidence="1">The sequence shown here is derived from an EMBL/GenBank/DDBJ whole genome shotgun (WGS) entry which is preliminary data.</text>
</comment>